<dbReference type="AlphaFoldDB" id="A0A813Y7K1"/>
<dbReference type="EC" id="4.2.1.1" evidence="4"/>
<evidence type="ECO:0000256" key="6">
    <source>
        <dbReference type="ARBA" id="ARBA00022723"/>
    </source>
</evidence>
<evidence type="ECO:0000256" key="2">
    <source>
        <dbReference type="ARBA" id="ARBA00004498"/>
    </source>
</evidence>
<dbReference type="GO" id="GO:0008270">
    <property type="term" value="F:zinc ion binding"/>
    <property type="evidence" value="ECO:0007669"/>
    <property type="project" value="InterPro"/>
</dbReference>
<keyword evidence="7" id="KW-0862">Zinc</keyword>
<dbReference type="Pfam" id="PF00194">
    <property type="entry name" value="Carb_anhydrase"/>
    <property type="match status" value="1"/>
</dbReference>
<dbReference type="GO" id="GO:0004089">
    <property type="term" value="F:carbonate dehydratase activity"/>
    <property type="evidence" value="ECO:0007669"/>
    <property type="project" value="UniProtKB-EC"/>
</dbReference>
<dbReference type="PROSITE" id="PS51144">
    <property type="entry name" value="ALPHA_CA_2"/>
    <property type="match status" value="1"/>
</dbReference>
<keyword evidence="5" id="KW-0272">Extracellular matrix</keyword>
<dbReference type="SUPFAM" id="SSF51069">
    <property type="entry name" value="Carbonic anhydrase"/>
    <property type="match status" value="1"/>
</dbReference>
<evidence type="ECO:0000313" key="12">
    <source>
        <dbReference type="EMBL" id="CAF0878696.1"/>
    </source>
</evidence>
<name>A0A813Y7K1_ADIRI</name>
<gene>
    <name evidence="12" type="ORF">EDS130_LOCUS8673</name>
</gene>
<sequence length="516" mass="58289">MEKSLFDAEFDSASTGATFIYRKTFARRIYLLSKEGISLIRRDSWCDGFELDSAVLFYDGLMVTCIQSDPSVGLVDLSILLNSSRSVYRALLKRFSSAATTTSNDRNLMPNVLTLTLDSSEDMTSTMNEDVQSVVVGSGTDRVAINLGQASTDQTQSLLLTSILIEIGDIEIQIRRSVQTADTYLKKENNLSTPVRPPKITYQYGEEGKKSDKEEKVKTTQPVRWDYSVSRVNITCVIKPRRRIKMKADFHLSLSVFKGPHMWSRLFPEIACKKFQSPIRIYTDQCEFDPTLTQRPFVFTAGENCCQTLENTGSSFQVTGSGHSVITGGPVSDQYQFLQFHAHWGSNDLEGAEHVIDGIRLPGELHIVTWNTSKYRTPQDAALSEQFDGLMVFGILLKVVSSDNQEFGKLVDLFSNISYNGEKIDLDYEKVSLSSFLPNDMQSYFTYNGSLTTPMCSESVRWIVFREKMGVSRRQFEQLRQLKSSCRGDNTTSGYIMQNFRPVMPLNGRVVYRSFS</sequence>
<evidence type="ECO:0000256" key="9">
    <source>
        <dbReference type="ARBA" id="ARBA00048348"/>
    </source>
</evidence>
<accession>A0A813Y7K1</accession>
<organism evidence="12 13">
    <name type="scientific">Adineta ricciae</name>
    <name type="common">Rotifer</name>
    <dbReference type="NCBI Taxonomy" id="249248"/>
    <lineage>
        <taxon>Eukaryota</taxon>
        <taxon>Metazoa</taxon>
        <taxon>Spiralia</taxon>
        <taxon>Gnathifera</taxon>
        <taxon>Rotifera</taxon>
        <taxon>Eurotatoria</taxon>
        <taxon>Bdelloidea</taxon>
        <taxon>Adinetida</taxon>
        <taxon>Adinetidae</taxon>
        <taxon>Adineta</taxon>
    </lineage>
</organism>
<dbReference type="InterPro" id="IPR036398">
    <property type="entry name" value="CA_dom_sf"/>
</dbReference>
<dbReference type="Proteomes" id="UP000663852">
    <property type="component" value="Unassembled WGS sequence"/>
</dbReference>
<comment type="catalytic activity">
    <reaction evidence="9">
        <text>hydrogencarbonate + H(+) = CO2 + H2O</text>
        <dbReference type="Rhea" id="RHEA:10748"/>
        <dbReference type="ChEBI" id="CHEBI:15377"/>
        <dbReference type="ChEBI" id="CHEBI:15378"/>
        <dbReference type="ChEBI" id="CHEBI:16526"/>
        <dbReference type="ChEBI" id="CHEBI:17544"/>
        <dbReference type="EC" id="4.2.1.1"/>
    </reaction>
</comment>
<dbReference type="PANTHER" id="PTHR18952:SF141">
    <property type="entry name" value="CARBONIC ANHYDRASE"/>
    <property type="match status" value="1"/>
</dbReference>
<dbReference type="InterPro" id="IPR001148">
    <property type="entry name" value="CA_dom"/>
</dbReference>
<evidence type="ECO:0000256" key="1">
    <source>
        <dbReference type="ARBA" id="ARBA00001947"/>
    </source>
</evidence>
<evidence type="ECO:0000256" key="10">
    <source>
        <dbReference type="SAM" id="MobiDB-lite"/>
    </source>
</evidence>
<reference evidence="12" key="1">
    <citation type="submission" date="2021-02" db="EMBL/GenBank/DDBJ databases">
        <authorList>
            <person name="Nowell W R."/>
        </authorList>
    </citation>
    <scope>NUCLEOTIDE SEQUENCE</scope>
</reference>
<comment type="caution">
    <text evidence="12">The sequence shown here is derived from an EMBL/GenBank/DDBJ whole genome shotgun (WGS) entry which is preliminary data.</text>
</comment>
<dbReference type="PANTHER" id="PTHR18952">
    <property type="entry name" value="CARBONIC ANHYDRASE"/>
    <property type="match status" value="1"/>
</dbReference>
<evidence type="ECO:0000256" key="4">
    <source>
        <dbReference type="ARBA" id="ARBA00012925"/>
    </source>
</evidence>
<feature type="compositionally biased region" description="Basic and acidic residues" evidence="10">
    <location>
        <begin position="206"/>
        <end position="217"/>
    </location>
</feature>
<dbReference type="GO" id="GO:0005737">
    <property type="term" value="C:cytoplasm"/>
    <property type="evidence" value="ECO:0007669"/>
    <property type="project" value="TreeGrafter"/>
</dbReference>
<evidence type="ECO:0000256" key="3">
    <source>
        <dbReference type="ARBA" id="ARBA00010718"/>
    </source>
</evidence>
<evidence type="ECO:0000256" key="7">
    <source>
        <dbReference type="ARBA" id="ARBA00022833"/>
    </source>
</evidence>
<proteinExistence type="inferred from homology"/>
<keyword evidence="8" id="KW-0456">Lyase</keyword>
<comment type="similarity">
    <text evidence="3">Belongs to the alpha-carbonic anhydrase family.</text>
</comment>
<comment type="cofactor">
    <cofactor evidence="1">
        <name>Zn(2+)</name>
        <dbReference type="ChEBI" id="CHEBI:29105"/>
    </cofactor>
</comment>
<dbReference type="Gene3D" id="3.10.200.10">
    <property type="entry name" value="Alpha carbonic anhydrase"/>
    <property type="match status" value="1"/>
</dbReference>
<evidence type="ECO:0000256" key="8">
    <source>
        <dbReference type="ARBA" id="ARBA00023239"/>
    </source>
</evidence>
<evidence type="ECO:0000259" key="11">
    <source>
        <dbReference type="PROSITE" id="PS51144"/>
    </source>
</evidence>
<protein>
    <recommendedName>
        <fullName evidence="4">carbonic anhydrase</fullName>
        <ecNumber evidence="4">4.2.1.1</ecNumber>
    </recommendedName>
</protein>
<dbReference type="OrthoDB" id="429145at2759"/>
<dbReference type="SMART" id="SM01057">
    <property type="entry name" value="Carb_anhydrase"/>
    <property type="match status" value="1"/>
</dbReference>
<comment type="subcellular location">
    <subcellularLocation>
        <location evidence="2">Secreted</location>
        <location evidence="2">Extracellular space</location>
        <location evidence="2">Extracellular matrix</location>
    </subcellularLocation>
</comment>
<evidence type="ECO:0000256" key="5">
    <source>
        <dbReference type="ARBA" id="ARBA00022530"/>
    </source>
</evidence>
<feature type="domain" description="Alpha-carbonic anhydrase" evidence="11">
    <location>
        <begin position="248"/>
        <end position="515"/>
    </location>
</feature>
<dbReference type="EMBL" id="CAJNOJ010000028">
    <property type="protein sequence ID" value="CAF0878696.1"/>
    <property type="molecule type" value="Genomic_DNA"/>
</dbReference>
<feature type="region of interest" description="Disordered" evidence="10">
    <location>
        <begin position="196"/>
        <end position="217"/>
    </location>
</feature>
<keyword evidence="6" id="KW-0479">Metal-binding</keyword>
<dbReference type="CDD" id="cd00326">
    <property type="entry name" value="alpha_CA"/>
    <property type="match status" value="1"/>
</dbReference>
<evidence type="ECO:0000313" key="13">
    <source>
        <dbReference type="Proteomes" id="UP000663852"/>
    </source>
</evidence>
<keyword evidence="5" id="KW-0964">Secreted</keyword>
<dbReference type="InterPro" id="IPR023561">
    <property type="entry name" value="Carbonic_anhydrase_a-class"/>
</dbReference>